<reference evidence="2 3" key="1">
    <citation type="submission" date="2020-08" db="EMBL/GenBank/DDBJ databases">
        <title>Genomic Encyclopedia of Type Strains, Phase III (KMG-III): the genomes of soil and plant-associated and newly described type strains.</title>
        <authorList>
            <person name="Whitman W."/>
        </authorList>
    </citation>
    <scope>NUCLEOTIDE SEQUENCE [LARGE SCALE GENOMIC DNA]</scope>
    <source>
        <strain evidence="2 3">CECT 8356</strain>
    </source>
</reference>
<comment type="caution">
    <text evidence="2">The sequence shown here is derived from an EMBL/GenBank/DDBJ whole genome shotgun (WGS) entry which is preliminary data.</text>
</comment>
<evidence type="ECO:0000313" key="3">
    <source>
        <dbReference type="Proteomes" id="UP000543579"/>
    </source>
</evidence>
<gene>
    <name evidence="2" type="ORF">FHS07_002535</name>
</gene>
<protein>
    <recommendedName>
        <fullName evidence="4">Adhesin domain-containing protein</fullName>
    </recommendedName>
</protein>
<dbReference type="EMBL" id="JACHXY010000003">
    <property type="protein sequence ID" value="MBB3158817.1"/>
    <property type="molecule type" value="Genomic_DNA"/>
</dbReference>
<evidence type="ECO:0008006" key="4">
    <source>
        <dbReference type="Google" id="ProtNLM"/>
    </source>
</evidence>
<keyword evidence="1" id="KW-1133">Transmembrane helix</keyword>
<dbReference type="Proteomes" id="UP000543579">
    <property type="component" value="Unassembled WGS sequence"/>
</dbReference>
<accession>A0A7W5GH01</accession>
<organism evidence="2 3">
    <name type="scientific">Microbacterium proteolyticum</name>
    <dbReference type="NCBI Taxonomy" id="1572644"/>
    <lineage>
        <taxon>Bacteria</taxon>
        <taxon>Bacillati</taxon>
        <taxon>Actinomycetota</taxon>
        <taxon>Actinomycetes</taxon>
        <taxon>Micrococcales</taxon>
        <taxon>Microbacteriaceae</taxon>
        <taxon>Microbacterium</taxon>
    </lineage>
</organism>
<sequence length="281" mass="28311">MTSQTTLPTPVAPEPPRRRGAAFVVSVMTIVVGSCVALATLAGTGVSAVARMADWRGDTSSYEVPPDSSASSLTDLEIDLAGGELTVEYGDVESAQLDADGRGPQGWTFDQVGDSLRVASPSGSFVDAGRGPRATLILPWELDGSGITADIRVTGGALELTGGFGDVTVEVAGGVATLDGAARDIDVTVTGGSAMAAIMDAEAAAFEVAGGELTATLSGVAPTRTDVEVTAGSADITLPDDEYRVRVDDGLGAVDNGLRTSSSATATVDVTATMGSVRLRS</sequence>
<proteinExistence type="predicted"/>
<dbReference type="RefSeq" id="WP_183420248.1">
    <property type="nucleotide sequence ID" value="NZ_JACHXY010000003.1"/>
</dbReference>
<name>A0A7W5GH01_9MICO</name>
<evidence type="ECO:0000313" key="2">
    <source>
        <dbReference type="EMBL" id="MBB3158817.1"/>
    </source>
</evidence>
<keyword evidence="1" id="KW-0812">Transmembrane</keyword>
<evidence type="ECO:0000256" key="1">
    <source>
        <dbReference type="SAM" id="Phobius"/>
    </source>
</evidence>
<feature type="transmembrane region" description="Helical" evidence="1">
    <location>
        <begin position="20"/>
        <end position="42"/>
    </location>
</feature>
<keyword evidence="1" id="KW-0472">Membrane</keyword>
<dbReference type="AlphaFoldDB" id="A0A7W5GH01"/>